<dbReference type="PANTHER" id="PTHR37089">
    <property type="entry name" value="PROTEIN U-RELATED"/>
    <property type="match status" value="1"/>
</dbReference>
<evidence type="ECO:0000313" key="3">
    <source>
        <dbReference type="EMBL" id="MFC3670137.1"/>
    </source>
</evidence>
<feature type="signal peptide" evidence="1">
    <location>
        <begin position="1"/>
        <end position="19"/>
    </location>
</feature>
<name>A0ABV7UZR4_9SPHN</name>
<keyword evidence="1" id="KW-0732">Signal</keyword>
<evidence type="ECO:0000313" key="4">
    <source>
        <dbReference type="Proteomes" id="UP001595683"/>
    </source>
</evidence>
<feature type="chain" id="PRO_5045573360" evidence="1">
    <location>
        <begin position="20"/>
        <end position="324"/>
    </location>
</feature>
<protein>
    <submittedName>
        <fullName evidence="3">Spore coat U domain-containing protein</fullName>
    </submittedName>
</protein>
<dbReference type="Proteomes" id="UP001595683">
    <property type="component" value="Unassembled WGS sequence"/>
</dbReference>
<comment type="caution">
    <text evidence="3">The sequence shown here is derived from an EMBL/GenBank/DDBJ whole genome shotgun (WGS) entry which is preliminary data.</text>
</comment>
<gene>
    <name evidence="3" type="ORF">ACFOOT_01745</name>
</gene>
<proteinExistence type="predicted"/>
<accession>A0ABV7UZR4</accession>
<dbReference type="InterPro" id="IPR007893">
    <property type="entry name" value="Spore_coat_U/FanG"/>
</dbReference>
<organism evidence="3 4">
    <name type="scientific">Novosphingobium pokkalii</name>
    <dbReference type="NCBI Taxonomy" id="1770194"/>
    <lineage>
        <taxon>Bacteria</taxon>
        <taxon>Pseudomonadati</taxon>
        <taxon>Pseudomonadota</taxon>
        <taxon>Alphaproteobacteria</taxon>
        <taxon>Sphingomonadales</taxon>
        <taxon>Sphingomonadaceae</taxon>
        <taxon>Novosphingobium</taxon>
    </lineage>
</organism>
<dbReference type="SMART" id="SM00972">
    <property type="entry name" value="SCPU"/>
    <property type="match status" value="1"/>
</dbReference>
<feature type="domain" description="Spore coat protein U/FanG" evidence="2">
    <location>
        <begin position="181"/>
        <end position="321"/>
    </location>
</feature>
<dbReference type="RefSeq" id="WP_191324992.1">
    <property type="nucleotide sequence ID" value="NZ_BMZP01000013.1"/>
</dbReference>
<evidence type="ECO:0000259" key="2">
    <source>
        <dbReference type="Pfam" id="PF05229"/>
    </source>
</evidence>
<dbReference type="EMBL" id="JBHRYE010000003">
    <property type="protein sequence ID" value="MFC3670137.1"/>
    <property type="molecule type" value="Genomic_DNA"/>
</dbReference>
<evidence type="ECO:0000256" key="1">
    <source>
        <dbReference type="SAM" id="SignalP"/>
    </source>
</evidence>
<sequence>MQFTMPLAAAVLFTSPAHAANYQDTCSFSNTSSTYTFSPAEIGTSVTAGINANLTCSGSYNVLMATCVQLNYSGNYAYNIADGSKTFPVNVILAIAPPSMTSTVVNPGSGTKYSKYVGTGPGVNFTTSANNYVQVNVPATSTSAGMVPGTYRVQYSYAFAYGETFSGNGCTGSGFTLSSRTLTFDFVINAVCSIASVQNIAFGNVSYSASAQNASGSVVVNCPTSAPYTIYLSDGNNRQSAGSGLRRMKSAAGNLLPYQLYKDASRTQVWDATGGPGVVGGSGGVGGTGTSSNVSSTVYASIPAGTAMPPVGSYSDNVVVTVAY</sequence>
<reference evidence="4" key="1">
    <citation type="journal article" date="2019" name="Int. J. Syst. Evol. Microbiol.">
        <title>The Global Catalogue of Microorganisms (GCM) 10K type strain sequencing project: providing services to taxonomists for standard genome sequencing and annotation.</title>
        <authorList>
            <consortium name="The Broad Institute Genomics Platform"/>
            <consortium name="The Broad Institute Genome Sequencing Center for Infectious Disease"/>
            <person name="Wu L."/>
            <person name="Ma J."/>
        </authorList>
    </citation>
    <scope>NUCLEOTIDE SEQUENCE [LARGE SCALE GENOMIC DNA]</scope>
    <source>
        <strain evidence="4">KCTC 42224</strain>
    </source>
</reference>
<keyword evidence="4" id="KW-1185">Reference proteome</keyword>
<dbReference type="Pfam" id="PF05229">
    <property type="entry name" value="SCPU"/>
    <property type="match status" value="1"/>
</dbReference>
<dbReference type="InterPro" id="IPR053167">
    <property type="entry name" value="Spore_coat_component"/>
</dbReference>
<dbReference type="PANTHER" id="PTHR37089:SF3">
    <property type="entry name" value="EXPORTED PROTEIN"/>
    <property type="match status" value="1"/>
</dbReference>